<evidence type="ECO:0000256" key="4">
    <source>
        <dbReference type="PIRNR" id="PIRNR006078"/>
    </source>
</evidence>
<gene>
    <name evidence="5" type="ORF">GCM10008906_13200</name>
</gene>
<dbReference type="GO" id="GO:0016301">
    <property type="term" value="F:kinase activity"/>
    <property type="evidence" value="ECO:0007669"/>
    <property type="project" value="UniProtKB-KW"/>
</dbReference>
<evidence type="ECO:0000313" key="6">
    <source>
        <dbReference type="Proteomes" id="UP001501510"/>
    </source>
</evidence>
<name>A0ABN1JE77_9CLOT</name>
<comment type="similarity">
    <text evidence="1 4">Belongs to the glycerate kinase type-1 family.</text>
</comment>
<accession>A0ABN1JE77</accession>
<dbReference type="SUPFAM" id="SSF110738">
    <property type="entry name" value="Glycerate kinase I"/>
    <property type="match status" value="1"/>
</dbReference>
<keyword evidence="3 4" id="KW-0418">Kinase</keyword>
<keyword evidence="2 4" id="KW-0808">Transferase</keyword>
<dbReference type="InterPro" id="IPR036129">
    <property type="entry name" value="Glycerate_kinase_sf"/>
</dbReference>
<comment type="caution">
    <text evidence="5">The sequence shown here is derived from an EMBL/GenBank/DDBJ whole genome shotgun (WGS) entry which is preliminary data.</text>
</comment>
<dbReference type="PANTHER" id="PTHR21599">
    <property type="entry name" value="GLYCERATE KINASE"/>
    <property type="match status" value="1"/>
</dbReference>
<dbReference type="Proteomes" id="UP001501510">
    <property type="component" value="Unassembled WGS sequence"/>
</dbReference>
<keyword evidence="6" id="KW-1185">Reference proteome</keyword>
<evidence type="ECO:0000256" key="3">
    <source>
        <dbReference type="ARBA" id="ARBA00022777"/>
    </source>
</evidence>
<dbReference type="RefSeq" id="WP_343760104.1">
    <property type="nucleotide sequence ID" value="NZ_BAAACG010000008.1"/>
</dbReference>
<evidence type="ECO:0000256" key="1">
    <source>
        <dbReference type="ARBA" id="ARBA00006284"/>
    </source>
</evidence>
<dbReference type="InterPro" id="IPR018197">
    <property type="entry name" value="Glycerate_kinase_RE-like"/>
</dbReference>
<organism evidence="5 6">
    <name type="scientific">Clostridium oceanicum</name>
    <dbReference type="NCBI Taxonomy" id="1543"/>
    <lineage>
        <taxon>Bacteria</taxon>
        <taxon>Bacillati</taxon>
        <taxon>Bacillota</taxon>
        <taxon>Clostridia</taxon>
        <taxon>Eubacteriales</taxon>
        <taxon>Clostridiaceae</taxon>
        <taxon>Clostridium</taxon>
    </lineage>
</organism>
<dbReference type="Gene3D" id="3.40.50.10350">
    <property type="entry name" value="Glycerate kinase, domain 1"/>
    <property type="match status" value="1"/>
</dbReference>
<dbReference type="NCBIfam" id="TIGR00045">
    <property type="entry name" value="glycerate kinase"/>
    <property type="match status" value="1"/>
</dbReference>
<protein>
    <submittedName>
        <fullName evidence="5">Glycerate kinase</fullName>
    </submittedName>
</protein>
<evidence type="ECO:0000256" key="2">
    <source>
        <dbReference type="ARBA" id="ARBA00022679"/>
    </source>
</evidence>
<dbReference type="Pfam" id="PF02595">
    <property type="entry name" value="Gly_kinase"/>
    <property type="match status" value="1"/>
</dbReference>
<dbReference type="EMBL" id="BAAACG010000008">
    <property type="protein sequence ID" value="GAA0737278.1"/>
    <property type="molecule type" value="Genomic_DNA"/>
</dbReference>
<dbReference type="InterPro" id="IPR018193">
    <property type="entry name" value="Glyc_kinase_flavodox-like_fold"/>
</dbReference>
<dbReference type="PIRSF" id="PIRSF006078">
    <property type="entry name" value="GlxK"/>
    <property type="match status" value="1"/>
</dbReference>
<dbReference type="PANTHER" id="PTHR21599:SF0">
    <property type="entry name" value="GLYCERATE KINASE"/>
    <property type="match status" value="1"/>
</dbReference>
<dbReference type="InterPro" id="IPR004381">
    <property type="entry name" value="Glycerate_kinase"/>
</dbReference>
<proteinExistence type="inferred from homology"/>
<reference evidence="5 6" key="1">
    <citation type="journal article" date="2019" name="Int. J. Syst. Evol. Microbiol.">
        <title>The Global Catalogue of Microorganisms (GCM) 10K type strain sequencing project: providing services to taxonomists for standard genome sequencing and annotation.</title>
        <authorList>
            <consortium name="The Broad Institute Genomics Platform"/>
            <consortium name="The Broad Institute Genome Sequencing Center for Infectious Disease"/>
            <person name="Wu L."/>
            <person name="Ma J."/>
        </authorList>
    </citation>
    <scope>NUCLEOTIDE SEQUENCE [LARGE SCALE GENOMIC DNA]</scope>
    <source>
        <strain evidence="5 6">JCM 1407</strain>
    </source>
</reference>
<dbReference type="Gene3D" id="3.90.1510.10">
    <property type="entry name" value="Glycerate kinase, domain 2"/>
    <property type="match status" value="1"/>
</dbReference>
<evidence type="ECO:0000313" key="5">
    <source>
        <dbReference type="EMBL" id="GAA0737278.1"/>
    </source>
</evidence>
<sequence length="378" mass="40286">MKFVLAPDSFKESMTAKEVADAMEKGIKKVLKNAECVKVPMADGGEGTVQSLVDATKGKIVDVKVTGPDGINKVDAVFGILGDGKTAIIEMASASGLHLVEKEKRNPLNTTTYGTGQLIKAALDRGVSTILIGIGGSATNDAGVGMLQALGVRFLDKRREEISFGGGSLYKINKIDLNRLDERLKNIDIKVACDVDNPLVGEKGASYVFGPQKGATPDMVKQLDENLVGFADIVKDQMGKDIREVEGAGAAGGLGFGLMAFLDAKLKKGINLVVEYTKLREKIKDADFVFTGEGSIDFQTVFGKTPFGVAKVAKEFNIPVIAFAGHIGEGVEVLYESGIDSIVNILRGATDLKTALKEGKMNIEKTSENITRILSLRL</sequence>